<keyword evidence="2" id="KW-1185">Reference proteome</keyword>
<dbReference type="EMBL" id="CM046388">
    <property type="protein sequence ID" value="KAI8572676.1"/>
    <property type="molecule type" value="Genomic_DNA"/>
</dbReference>
<accession>A0ACC0Q5G1</accession>
<dbReference type="Proteomes" id="UP001062846">
    <property type="component" value="Chromosome 1"/>
</dbReference>
<evidence type="ECO:0000313" key="1">
    <source>
        <dbReference type="EMBL" id="KAI8572676.1"/>
    </source>
</evidence>
<reference evidence="1" key="1">
    <citation type="submission" date="2022-02" db="EMBL/GenBank/DDBJ databases">
        <title>Plant Genome Project.</title>
        <authorList>
            <person name="Zhang R.-G."/>
        </authorList>
    </citation>
    <scope>NUCLEOTIDE SEQUENCE</scope>
    <source>
        <strain evidence="1">AT1</strain>
    </source>
</reference>
<protein>
    <submittedName>
        <fullName evidence="1">Uncharacterized protein</fullName>
    </submittedName>
</protein>
<gene>
    <name evidence="1" type="ORF">RHMOL_Rhmol01G0218200</name>
</gene>
<name>A0ACC0Q5G1_RHOML</name>
<organism evidence="1 2">
    <name type="scientific">Rhododendron molle</name>
    <name type="common">Chinese azalea</name>
    <name type="synonym">Azalea mollis</name>
    <dbReference type="NCBI Taxonomy" id="49168"/>
    <lineage>
        <taxon>Eukaryota</taxon>
        <taxon>Viridiplantae</taxon>
        <taxon>Streptophyta</taxon>
        <taxon>Embryophyta</taxon>
        <taxon>Tracheophyta</taxon>
        <taxon>Spermatophyta</taxon>
        <taxon>Magnoliopsida</taxon>
        <taxon>eudicotyledons</taxon>
        <taxon>Gunneridae</taxon>
        <taxon>Pentapetalae</taxon>
        <taxon>asterids</taxon>
        <taxon>Ericales</taxon>
        <taxon>Ericaceae</taxon>
        <taxon>Ericoideae</taxon>
        <taxon>Rhodoreae</taxon>
        <taxon>Rhododendron</taxon>
    </lineage>
</organism>
<evidence type="ECO:0000313" key="2">
    <source>
        <dbReference type="Proteomes" id="UP001062846"/>
    </source>
</evidence>
<proteinExistence type="predicted"/>
<comment type="caution">
    <text evidence="1">The sequence shown here is derived from an EMBL/GenBank/DDBJ whole genome shotgun (WGS) entry which is preliminary data.</text>
</comment>
<sequence>MRAARTAAQANEPDVENITWVEFEVLFEEQYFPKTSRDQLREEFERGLHDTVKKFVVAQRKGKFFVVVECARSIETLKEAPRNPKAWEPRQLCPRLLVTCFTCGKAGHFARNCPIGEGTQSKFGSVQQPRSGQSSGRQSFQGTQRQQQPYFRQTTSAQGSKVERGVSSSAPTQGFGQRGGHVKSQMTKGRAFAITSAIPPPSPPVTSQTPETSVVKGTFLLFNSFVGVLFDSGASYSFIAASIACALELEIESINPPLFVETPIKGRSLLDRICRNCELIIRDHRFTFDFIVLNMSGLTLFWAWIGYLRFTLPLIASSVGSVSVRLGVLVLSSSGSVGNR</sequence>